<keyword evidence="1" id="KW-0812">Transmembrane</keyword>
<feature type="domain" description="TadE-like" evidence="2">
    <location>
        <begin position="9"/>
        <end position="51"/>
    </location>
</feature>
<protein>
    <submittedName>
        <fullName evidence="4">Unannotated protein</fullName>
    </submittedName>
</protein>
<reference evidence="4" key="1">
    <citation type="submission" date="2020-05" db="EMBL/GenBank/DDBJ databases">
        <authorList>
            <person name="Chiriac C."/>
            <person name="Salcher M."/>
            <person name="Ghai R."/>
            <person name="Kavagutti S V."/>
        </authorList>
    </citation>
    <scope>NUCLEOTIDE SEQUENCE</scope>
</reference>
<evidence type="ECO:0000256" key="1">
    <source>
        <dbReference type="SAM" id="Phobius"/>
    </source>
</evidence>
<evidence type="ECO:0000313" key="4">
    <source>
        <dbReference type="EMBL" id="CAB4658007.1"/>
    </source>
</evidence>
<dbReference type="Pfam" id="PF07811">
    <property type="entry name" value="TadE"/>
    <property type="match status" value="1"/>
</dbReference>
<dbReference type="InterPro" id="IPR012495">
    <property type="entry name" value="TadE-like_dom"/>
</dbReference>
<dbReference type="EMBL" id="CAEZWE010000052">
    <property type="protein sequence ID" value="CAB4658007.1"/>
    <property type="molecule type" value="Genomic_DNA"/>
</dbReference>
<gene>
    <name evidence="3" type="ORF">UFOPK1572_00282</name>
    <name evidence="4" type="ORF">UFOPK2169_01210</name>
</gene>
<dbReference type="AlphaFoldDB" id="A0A6J6L7J3"/>
<accession>A0A6J6L7J3</accession>
<sequence length="135" mass="14572">MKPVRRERGSLAVEVVLMVPALMMIVMFVVFVGRVQAASIAVRHAADVGARSGSLTHAANAEQRAHLSTKEELSRTQHLCASTRVNATTQIINGEFMVVARAQCVVRMNGLTFLGLSGPTVRGLSSEVIDHFRSS</sequence>
<evidence type="ECO:0000259" key="2">
    <source>
        <dbReference type="Pfam" id="PF07811"/>
    </source>
</evidence>
<keyword evidence="1" id="KW-1133">Transmembrane helix</keyword>
<organism evidence="4">
    <name type="scientific">freshwater metagenome</name>
    <dbReference type="NCBI Taxonomy" id="449393"/>
    <lineage>
        <taxon>unclassified sequences</taxon>
        <taxon>metagenomes</taxon>
        <taxon>ecological metagenomes</taxon>
    </lineage>
</organism>
<keyword evidence="1" id="KW-0472">Membrane</keyword>
<proteinExistence type="predicted"/>
<feature type="transmembrane region" description="Helical" evidence="1">
    <location>
        <begin position="12"/>
        <end position="33"/>
    </location>
</feature>
<name>A0A6J6L7J3_9ZZZZ</name>
<dbReference type="EMBL" id="CAEZTC010000021">
    <property type="protein sequence ID" value="CAB4552591.1"/>
    <property type="molecule type" value="Genomic_DNA"/>
</dbReference>
<evidence type="ECO:0000313" key="3">
    <source>
        <dbReference type="EMBL" id="CAB4552591.1"/>
    </source>
</evidence>